<gene>
    <name evidence="13" type="ORF">PEDI_24970</name>
</gene>
<evidence type="ECO:0000256" key="10">
    <source>
        <dbReference type="ARBA" id="ARBA00023136"/>
    </source>
</evidence>
<keyword evidence="5 11" id="KW-0812">Transmembrane</keyword>
<dbReference type="InterPro" id="IPR004387">
    <property type="entry name" value="Pept_M50_Zn"/>
</dbReference>
<evidence type="ECO:0000256" key="8">
    <source>
        <dbReference type="ARBA" id="ARBA00022989"/>
    </source>
</evidence>
<dbReference type="SMART" id="SM00228">
    <property type="entry name" value="PDZ"/>
    <property type="match status" value="1"/>
</dbReference>
<keyword evidence="6 11" id="KW-0378">Hydrolase</keyword>
<evidence type="ECO:0000256" key="9">
    <source>
        <dbReference type="ARBA" id="ARBA00023049"/>
    </source>
</evidence>
<dbReference type="InterPro" id="IPR008915">
    <property type="entry name" value="Peptidase_M50"/>
</dbReference>
<proteinExistence type="inferred from homology"/>
<keyword evidence="7 11" id="KW-0862">Zinc</keyword>
<organism evidence="13 14">
    <name type="scientific">Persicobacter diffluens</name>
    <dbReference type="NCBI Taxonomy" id="981"/>
    <lineage>
        <taxon>Bacteria</taxon>
        <taxon>Pseudomonadati</taxon>
        <taxon>Bacteroidota</taxon>
        <taxon>Cytophagia</taxon>
        <taxon>Cytophagales</taxon>
        <taxon>Persicobacteraceae</taxon>
        <taxon>Persicobacter</taxon>
    </lineage>
</organism>
<keyword evidence="9 11" id="KW-0482">Metalloprotease</keyword>
<evidence type="ECO:0000256" key="11">
    <source>
        <dbReference type="RuleBase" id="RU362031"/>
    </source>
</evidence>
<dbReference type="Pfam" id="PF02163">
    <property type="entry name" value="Peptidase_M50"/>
    <property type="match status" value="1"/>
</dbReference>
<keyword evidence="8 11" id="KW-1133">Transmembrane helix</keyword>
<evidence type="ECO:0000259" key="12">
    <source>
        <dbReference type="SMART" id="SM00228"/>
    </source>
</evidence>
<sequence>MEGLIMAAQMILGLSILVGVHELGHLVAAKVFGMRVEQYSIGFPPKLFSKKWGETEYSLSLIPLGGYVKISGMIDESLDKEQMNQEPQPWEFRSKPAWQRLIVMLGGIIVNVITGIFIFVLLTFSYGENYLSKSELNKNGIVAYDLAQEIGFRTGDKVENINGQDFERFSDLRDPELMMTSGSYYTVKRNGSEHKVVIPAGFMDKLATANEDDKPHFIDFRRPFTVGDVMNNSAASEAGLSKGDEIISINQQPIGFFDELQQSLNSHADKAISLEVKRGTEIKTLQATVGEDGKLGFMPDFDINFSSIQPTFGEAMSLGTEKAFSVVWLNIKAFGKIFTGELSAKKSLGGPIAIAQSFGGTWDWFRFWSLTGMLSMVLAFMNLLPIPALDGGHVMFLLFEMITGHKPGDKFLENAQKVGMVLLLGLMVFIFANDIIKLLPSGWVNW</sequence>
<dbReference type="InterPro" id="IPR001478">
    <property type="entry name" value="PDZ"/>
</dbReference>
<dbReference type="GO" id="GO:0046872">
    <property type="term" value="F:metal ion binding"/>
    <property type="evidence" value="ECO:0007669"/>
    <property type="project" value="UniProtKB-KW"/>
</dbReference>
<dbReference type="Gene3D" id="2.30.42.10">
    <property type="match status" value="1"/>
</dbReference>
<dbReference type="EC" id="3.4.24.-" evidence="11"/>
<comment type="similarity">
    <text evidence="3 11">Belongs to the peptidase M50B family.</text>
</comment>
<feature type="transmembrane region" description="Helical" evidence="11">
    <location>
        <begin position="6"/>
        <end position="28"/>
    </location>
</feature>
<dbReference type="SUPFAM" id="SSF50156">
    <property type="entry name" value="PDZ domain-like"/>
    <property type="match status" value="2"/>
</dbReference>
<accession>A0AAN5AJR8</accession>
<dbReference type="GO" id="GO:0004222">
    <property type="term" value="F:metalloendopeptidase activity"/>
    <property type="evidence" value="ECO:0007669"/>
    <property type="project" value="InterPro"/>
</dbReference>
<dbReference type="CDD" id="cd23081">
    <property type="entry name" value="cpPDZ_EcRseP-like"/>
    <property type="match status" value="1"/>
</dbReference>
<dbReference type="InterPro" id="IPR036034">
    <property type="entry name" value="PDZ_sf"/>
</dbReference>
<comment type="cofactor">
    <cofactor evidence="1 11">
        <name>Zn(2+)</name>
        <dbReference type="ChEBI" id="CHEBI:29105"/>
    </cofactor>
</comment>
<keyword evidence="10 11" id="KW-0472">Membrane</keyword>
<keyword evidence="14" id="KW-1185">Reference proteome</keyword>
<evidence type="ECO:0000256" key="5">
    <source>
        <dbReference type="ARBA" id="ARBA00022692"/>
    </source>
</evidence>
<evidence type="ECO:0000313" key="14">
    <source>
        <dbReference type="Proteomes" id="UP001310022"/>
    </source>
</evidence>
<feature type="transmembrane region" description="Helical" evidence="11">
    <location>
        <begin position="420"/>
        <end position="439"/>
    </location>
</feature>
<reference evidence="13 14" key="1">
    <citation type="submission" date="2021-12" db="EMBL/GenBank/DDBJ databases">
        <title>Genome sequencing of bacteria with rrn-lacking chromosome and rrn-plasmid.</title>
        <authorList>
            <person name="Anda M."/>
            <person name="Iwasaki W."/>
        </authorList>
    </citation>
    <scope>NUCLEOTIDE SEQUENCE [LARGE SCALE GENOMIC DNA]</scope>
    <source>
        <strain evidence="13 14">NBRC 15940</strain>
    </source>
</reference>
<dbReference type="AlphaFoldDB" id="A0AAN5AJR8"/>
<dbReference type="Proteomes" id="UP001310022">
    <property type="component" value="Unassembled WGS sequence"/>
</dbReference>
<dbReference type="GO" id="GO:0016020">
    <property type="term" value="C:membrane"/>
    <property type="evidence" value="ECO:0007669"/>
    <property type="project" value="UniProtKB-SubCell"/>
</dbReference>
<keyword evidence="4" id="KW-0645">Protease</keyword>
<dbReference type="InterPro" id="IPR041489">
    <property type="entry name" value="PDZ_6"/>
</dbReference>
<comment type="caution">
    <text evidence="13">The sequence shown here is derived from an EMBL/GenBank/DDBJ whole genome shotgun (WGS) entry which is preliminary data.</text>
</comment>
<dbReference type="PANTHER" id="PTHR42837">
    <property type="entry name" value="REGULATOR OF SIGMA-E PROTEASE RSEP"/>
    <property type="match status" value="1"/>
</dbReference>
<dbReference type="GO" id="GO:0006508">
    <property type="term" value="P:proteolysis"/>
    <property type="evidence" value="ECO:0007669"/>
    <property type="project" value="UniProtKB-KW"/>
</dbReference>
<evidence type="ECO:0000256" key="7">
    <source>
        <dbReference type="ARBA" id="ARBA00022833"/>
    </source>
</evidence>
<protein>
    <recommendedName>
        <fullName evidence="11">Zinc metalloprotease</fullName>
        <ecNumber evidence="11">3.4.24.-</ecNumber>
    </recommendedName>
</protein>
<dbReference type="NCBIfam" id="TIGR00054">
    <property type="entry name" value="RIP metalloprotease RseP"/>
    <property type="match status" value="1"/>
</dbReference>
<evidence type="ECO:0000256" key="1">
    <source>
        <dbReference type="ARBA" id="ARBA00001947"/>
    </source>
</evidence>
<feature type="transmembrane region" description="Helical" evidence="11">
    <location>
        <begin position="373"/>
        <end position="399"/>
    </location>
</feature>
<evidence type="ECO:0000256" key="2">
    <source>
        <dbReference type="ARBA" id="ARBA00004141"/>
    </source>
</evidence>
<feature type="domain" description="PDZ" evidence="12">
    <location>
        <begin position="200"/>
        <end position="280"/>
    </location>
</feature>
<evidence type="ECO:0000313" key="13">
    <source>
        <dbReference type="EMBL" id="GJM61945.1"/>
    </source>
</evidence>
<name>A0AAN5AJR8_9BACT</name>
<dbReference type="CDD" id="cd06163">
    <property type="entry name" value="S2P-M50_PDZ_RseP-like"/>
    <property type="match status" value="1"/>
</dbReference>
<feature type="transmembrane region" description="Helical" evidence="11">
    <location>
        <begin position="101"/>
        <end position="126"/>
    </location>
</feature>
<evidence type="ECO:0000256" key="6">
    <source>
        <dbReference type="ARBA" id="ARBA00022801"/>
    </source>
</evidence>
<dbReference type="EMBL" id="BQKE01000001">
    <property type="protein sequence ID" value="GJM61945.1"/>
    <property type="molecule type" value="Genomic_DNA"/>
</dbReference>
<dbReference type="RefSeq" id="WP_053403871.1">
    <property type="nucleotide sequence ID" value="NZ_BQKE01000001.1"/>
</dbReference>
<keyword evidence="11" id="KW-0479">Metal-binding</keyword>
<evidence type="ECO:0000256" key="3">
    <source>
        <dbReference type="ARBA" id="ARBA00007931"/>
    </source>
</evidence>
<dbReference type="Pfam" id="PF17820">
    <property type="entry name" value="PDZ_6"/>
    <property type="match status" value="1"/>
</dbReference>
<comment type="subcellular location">
    <subcellularLocation>
        <location evidence="2">Membrane</location>
        <topology evidence="2">Multi-pass membrane protein</topology>
    </subcellularLocation>
</comment>
<evidence type="ECO:0000256" key="4">
    <source>
        <dbReference type="ARBA" id="ARBA00022670"/>
    </source>
</evidence>
<dbReference type="PANTHER" id="PTHR42837:SF2">
    <property type="entry name" value="MEMBRANE METALLOPROTEASE ARASP2, CHLOROPLASTIC-RELATED"/>
    <property type="match status" value="1"/>
</dbReference>